<dbReference type="Gene3D" id="1.10.20.10">
    <property type="entry name" value="Histone, subunit A"/>
    <property type="match status" value="1"/>
</dbReference>
<dbReference type="OrthoDB" id="842664at2759"/>
<dbReference type="AlphaFoldDB" id="A0A0W4ZJU2"/>
<comment type="caution">
    <text evidence="10">The sequence shown here is derived from an EMBL/GenBank/DDBJ whole genome shotgun (WGS) entry which is preliminary data.</text>
</comment>
<accession>A0A0W4ZJU2</accession>
<reference evidence="11" key="1">
    <citation type="journal article" date="2016" name="Nat. Commun.">
        <title>Genome analysis of three Pneumocystis species reveals adaptation mechanisms to life exclusively in mammalian hosts.</title>
        <authorList>
            <person name="Ma L."/>
            <person name="Chen Z."/>
            <person name="Huang D.W."/>
            <person name="Kutty G."/>
            <person name="Ishihara M."/>
            <person name="Wang H."/>
            <person name="Abouelleil A."/>
            <person name="Bishop L."/>
            <person name="Davey E."/>
            <person name="Deng R."/>
            <person name="Deng X."/>
            <person name="Fan L."/>
            <person name="Fantoni G."/>
            <person name="Fitzgerald M."/>
            <person name="Gogineni E."/>
            <person name="Goldberg J.M."/>
            <person name="Handley G."/>
            <person name="Hu X."/>
            <person name="Huber C."/>
            <person name="Jiao X."/>
            <person name="Jones K."/>
            <person name="Levin J.Z."/>
            <person name="Liu Y."/>
            <person name="Macdonald P."/>
            <person name="Melnikov A."/>
            <person name="Raley C."/>
            <person name="Sassi M."/>
            <person name="Sherman B.T."/>
            <person name="Song X."/>
            <person name="Sykes S."/>
            <person name="Tran B."/>
            <person name="Walsh L."/>
            <person name="Xia Y."/>
            <person name="Yang J."/>
            <person name="Young S."/>
            <person name="Zeng Q."/>
            <person name="Zheng X."/>
            <person name="Stephens R."/>
            <person name="Nusbaum C."/>
            <person name="Birren B.W."/>
            <person name="Azadi P."/>
            <person name="Lempicki R.A."/>
            <person name="Cuomo C.A."/>
            <person name="Kovacs J.A."/>
        </authorList>
    </citation>
    <scope>NUCLEOTIDE SEQUENCE [LARGE SCALE GENOMIC DNA]</scope>
    <source>
        <strain evidence="11">RU7</strain>
    </source>
</reference>
<sequence>MARAKNTARKSAGRPSDAPRTGRKRPAGSIERMYTAYTSGDPVPRAKGRRYRPGTVALKEIRRYQKSTDLLIRKLPFARVVCAVNRLCGELLDRLWAALAVDGNTVPAGGDRG</sequence>
<dbReference type="GO" id="GO:0046982">
    <property type="term" value="F:protein heterodimerization activity"/>
    <property type="evidence" value="ECO:0007669"/>
    <property type="project" value="InterPro"/>
</dbReference>
<keyword evidence="11" id="KW-1185">Reference proteome</keyword>
<evidence type="ECO:0000256" key="7">
    <source>
        <dbReference type="ARBA" id="ARBA00023269"/>
    </source>
</evidence>
<feature type="region of interest" description="Disordered" evidence="8">
    <location>
        <begin position="1"/>
        <end position="31"/>
    </location>
</feature>
<evidence type="ECO:0000313" key="10">
    <source>
        <dbReference type="EMBL" id="KTW28624.1"/>
    </source>
</evidence>
<dbReference type="VEuPathDB" id="FungiDB:T551_02474"/>
<keyword evidence="4" id="KW-0158">Chromosome</keyword>
<protein>
    <submittedName>
        <fullName evidence="10">Histone H3-like centromeric protein CSE4</fullName>
    </submittedName>
</protein>
<evidence type="ECO:0000256" key="8">
    <source>
        <dbReference type="SAM" id="MobiDB-lite"/>
    </source>
</evidence>
<evidence type="ECO:0000256" key="5">
    <source>
        <dbReference type="ARBA" id="ARBA00023125"/>
    </source>
</evidence>
<evidence type="ECO:0000256" key="6">
    <source>
        <dbReference type="ARBA" id="ARBA00023242"/>
    </source>
</evidence>
<evidence type="ECO:0000256" key="3">
    <source>
        <dbReference type="ARBA" id="ARBA00010343"/>
    </source>
</evidence>
<evidence type="ECO:0000313" key="11">
    <source>
        <dbReference type="Proteomes" id="UP000053447"/>
    </source>
</evidence>
<dbReference type="InterPro" id="IPR000164">
    <property type="entry name" value="Histone_H3/CENP-A"/>
</dbReference>
<dbReference type="GO" id="GO:0000786">
    <property type="term" value="C:nucleosome"/>
    <property type="evidence" value="ECO:0007669"/>
    <property type="project" value="UniProtKB-KW"/>
</dbReference>
<dbReference type="SUPFAM" id="SSF47113">
    <property type="entry name" value="Histone-fold"/>
    <property type="match status" value="1"/>
</dbReference>
<name>A0A0W4ZJU2_PNEJ7</name>
<organism evidence="10 11">
    <name type="scientific">Pneumocystis jirovecii (strain RU7)</name>
    <name type="common">Human pneumocystis pneumonia agent</name>
    <dbReference type="NCBI Taxonomy" id="1408657"/>
    <lineage>
        <taxon>Eukaryota</taxon>
        <taxon>Fungi</taxon>
        <taxon>Dikarya</taxon>
        <taxon>Ascomycota</taxon>
        <taxon>Taphrinomycotina</taxon>
        <taxon>Pneumocystomycetes</taxon>
        <taxon>Pneumocystaceae</taxon>
        <taxon>Pneumocystis</taxon>
    </lineage>
</organism>
<feature type="domain" description="Core Histone H2A/H2B/H3" evidence="9">
    <location>
        <begin position="53"/>
        <end position="82"/>
    </location>
</feature>
<dbReference type="PANTHER" id="PTHR45810:SF17">
    <property type="entry name" value="HISTONE H3-LIKE CENTROMERIC PROTEIN A"/>
    <property type="match status" value="1"/>
</dbReference>
<keyword evidence="6" id="KW-0539">Nucleus</keyword>
<evidence type="ECO:0000256" key="4">
    <source>
        <dbReference type="ARBA" id="ARBA00022454"/>
    </source>
</evidence>
<keyword evidence="7" id="KW-0544">Nucleosome core</keyword>
<dbReference type="EMBL" id="LFWA01000011">
    <property type="protein sequence ID" value="KTW28624.1"/>
    <property type="molecule type" value="Genomic_DNA"/>
</dbReference>
<keyword evidence="5" id="KW-0238">DNA-binding</keyword>
<dbReference type="RefSeq" id="XP_018228959.1">
    <property type="nucleotide sequence ID" value="XM_018374737.1"/>
</dbReference>
<dbReference type="GO" id="GO:0005634">
    <property type="term" value="C:nucleus"/>
    <property type="evidence" value="ECO:0007669"/>
    <property type="project" value="UniProtKB-SubCell"/>
</dbReference>
<dbReference type="Pfam" id="PF00125">
    <property type="entry name" value="Histone"/>
    <property type="match status" value="1"/>
</dbReference>
<gene>
    <name evidence="10" type="ORF">T551_02474</name>
</gene>
<comment type="similarity">
    <text evidence="3">Belongs to the histone H3 family.</text>
</comment>
<evidence type="ECO:0000256" key="2">
    <source>
        <dbReference type="ARBA" id="ARBA00004286"/>
    </source>
</evidence>
<evidence type="ECO:0000259" key="9">
    <source>
        <dbReference type="Pfam" id="PF00125"/>
    </source>
</evidence>
<dbReference type="GO" id="GO:0003677">
    <property type="term" value="F:DNA binding"/>
    <property type="evidence" value="ECO:0007669"/>
    <property type="project" value="UniProtKB-KW"/>
</dbReference>
<dbReference type="Proteomes" id="UP000053447">
    <property type="component" value="Unassembled WGS sequence"/>
</dbReference>
<feature type="compositionally biased region" description="Basic residues" evidence="8">
    <location>
        <begin position="1"/>
        <end position="12"/>
    </location>
</feature>
<dbReference type="InterPro" id="IPR007125">
    <property type="entry name" value="H2A/H2B/H3"/>
</dbReference>
<dbReference type="PANTHER" id="PTHR45810">
    <property type="entry name" value="HISTONE H3.2"/>
    <property type="match status" value="1"/>
</dbReference>
<proteinExistence type="inferred from homology"/>
<dbReference type="GO" id="GO:0030527">
    <property type="term" value="F:structural constituent of chromatin"/>
    <property type="evidence" value="ECO:0007669"/>
    <property type="project" value="InterPro"/>
</dbReference>
<dbReference type="InterPro" id="IPR009072">
    <property type="entry name" value="Histone-fold"/>
</dbReference>
<evidence type="ECO:0000256" key="1">
    <source>
        <dbReference type="ARBA" id="ARBA00004123"/>
    </source>
</evidence>
<dbReference type="STRING" id="1408657.A0A0W4ZJU2"/>
<dbReference type="GeneID" id="28940992"/>
<comment type="subcellular location">
    <subcellularLocation>
        <location evidence="2">Chromosome</location>
    </subcellularLocation>
    <subcellularLocation>
        <location evidence="1">Nucleus</location>
    </subcellularLocation>
</comment>
<dbReference type="PRINTS" id="PR00622">
    <property type="entry name" value="HISTONEH3"/>
</dbReference>
<dbReference type="SMART" id="SM00428">
    <property type="entry name" value="H3"/>
    <property type="match status" value="1"/>
</dbReference>